<keyword evidence="7" id="KW-1185">Reference proteome</keyword>
<dbReference type="InterPro" id="IPR000760">
    <property type="entry name" value="Inositol_monophosphatase-like"/>
</dbReference>
<dbReference type="Gene3D" id="3.30.540.10">
    <property type="entry name" value="Fructose-1,6-Bisphosphatase, subunit A, domain 1"/>
    <property type="match status" value="1"/>
</dbReference>
<sequence length="286" mass="31028">MTESLPAPLGAEISRAQKTRLLNLVRRAARAEILPRFRGLGAEDIQQKSGPLDLVTDADREAEKMIARGIAQMWPGATIVGEEDASARPEIVATLNDAPLGFAIDPVDGTWNFANGLPLFGVMVAMTRFGTPVFSMIYDPVMDDCVWAETGEAAEMVQSRRRPRTLSVSGGGQLEQMSGYATMHLLPRDKQDSFAQTLPRLARVVSLRCAAHEFRTFAQGGVDFVLSARLSPWDHAAGALIAARAGGHVAMLDGSDYRAGTTDGYLLAAADKASWQRLRDLWSMLL</sequence>
<reference evidence="6 7" key="1">
    <citation type="submission" date="2017-03" db="EMBL/GenBank/DDBJ databases">
        <authorList>
            <person name="Afonso C.L."/>
            <person name="Miller P.J."/>
            <person name="Scott M.A."/>
            <person name="Spackman E."/>
            <person name="Goraichik I."/>
            <person name="Dimitrov K.M."/>
            <person name="Suarez D.L."/>
            <person name="Swayne D.E."/>
        </authorList>
    </citation>
    <scope>NUCLEOTIDE SEQUENCE [LARGE SCALE GENOMIC DNA]</scope>
    <source>
        <strain evidence="6 7">CECT 8625</strain>
    </source>
</reference>
<evidence type="ECO:0000313" key="7">
    <source>
        <dbReference type="Proteomes" id="UP000193570"/>
    </source>
</evidence>
<evidence type="ECO:0000313" key="6">
    <source>
        <dbReference type="EMBL" id="SLN52532.1"/>
    </source>
</evidence>
<dbReference type="PANTHER" id="PTHR20854:SF4">
    <property type="entry name" value="INOSITOL-1-MONOPHOSPHATASE-RELATED"/>
    <property type="match status" value="1"/>
</dbReference>
<dbReference type="EMBL" id="FWFK01000004">
    <property type="protein sequence ID" value="SLN52532.1"/>
    <property type="molecule type" value="Genomic_DNA"/>
</dbReference>
<dbReference type="PROSITE" id="PS00629">
    <property type="entry name" value="IMP_1"/>
    <property type="match status" value="1"/>
</dbReference>
<dbReference type="GO" id="GO:0006020">
    <property type="term" value="P:inositol metabolic process"/>
    <property type="evidence" value="ECO:0007669"/>
    <property type="project" value="TreeGrafter"/>
</dbReference>
<dbReference type="InterPro" id="IPR020550">
    <property type="entry name" value="Inositol_monophosphatase_CS"/>
</dbReference>
<feature type="binding site" evidence="5">
    <location>
        <position position="105"/>
    </location>
    <ligand>
        <name>Mg(2+)</name>
        <dbReference type="ChEBI" id="CHEBI:18420"/>
        <label>1</label>
        <note>catalytic</note>
    </ligand>
</feature>
<evidence type="ECO:0000256" key="4">
    <source>
        <dbReference type="ARBA" id="ARBA00022842"/>
    </source>
</evidence>
<comment type="cofactor">
    <cofactor evidence="5">
        <name>Mg(2+)</name>
        <dbReference type="ChEBI" id="CHEBI:18420"/>
    </cofactor>
</comment>
<feature type="binding site" evidence="5">
    <location>
        <position position="108"/>
    </location>
    <ligand>
        <name>Mg(2+)</name>
        <dbReference type="ChEBI" id="CHEBI:18420"/>
        <label>1</label>
        <note>catalytic</note>
    </ligand>
</feature>
<keyword evidence="2 5" id="KW-0479">Metal-binding</keyword>
<dbReference type="Gene3D" id="3.40.190.80">
    <property type="match status" value="1"/>
</dbReference>
<comment type="similarity">
    <text evidence="1">Belongs to the inositol monophosphatase superfamily.</text>
</comment>
<organism evidence="6 7">
    <name type="scientific">Roseivivax jejudonensis</name>
    <dbReference type="NCBI Taxonomy" id="1529041"/>
    <lineage>
        <taxon>Bacteria</taxon>
        <taxon>Pseudomonadati</taxon>
        <taxon>Pseudomonadota</taxon>
        <taxon>Alphaproteobacteria</taxon>
        <taxon>Rhodobacterales</taxon>
        <taxon>Roseobacteraceae</taxon>
        <taxon>Roseivivax</taxon>
    </lineage>
</organism>
<gene>
    <name evidence="6" type="primary">suhB_2</name>
    <name evidence="6" type="ORF">ROJ8625_02653</name>
</gene>
<dbReference type="EC" id="3.1.3.25" evidence="6"/>
<dbReference type="PROSITE" id="PS00630">
    <property type="entry name" value="IMP_2"/>
    <property type="match status" value="1"/>
</dbReference>
<keyword evidence="3 6" id="KW-0378">Hydrolase</keyword>
<dbReference type="RefSeq" id="WP_085792324.1">
    <property type="nucleotide sequence ID" value="NZ_FWFK01000004.1"/>
</dbReference>
<keyword evidence="4 5" id="KW-0460">Magnesium</keyword>
<proteinExistence type="inferred from homology"/>
<dbReference type="GO" id="GO:0046854">
    <property type="term" value="P:phosphatidylinositol phosphate biosynthetic process"/>
    <property type="evidence" value="ECO:0007669"/>
    <property type="project" value="InterPro"/>
</dbReference>
<accession>A0A1X6ZIY8</accession>
<dbReference type="PANTHER" id="PTHR20854">
    <property type="entry name" value="INOSITOL MONOPHOSPHATASE"/>
    <property type="match status" value="1"/>
</dbReference>
<feature type="binding site" evidence="5">
    <location>
        <position position="234"/>
    </location>
    <ligand>
        <name>Mg(2+)</name>
        <dbReference type="ChEBI" id="CHEBI:18420"/>
        <label>1</label>
        <note>catalytic</note>
    </ligand>
</feature>
<evidence type="ECO:0000256" key="5">
    <source>
        <dbReference type="PIRSR" id="PIRSR600760-2"/>
    </source>
</evidence>
<name>A0A1X6ZIY8_9RHOB</name>
<dbReference type="OrthoDB" id="9785695at2"/>
<dbReference type="PRINTS" id="PR00377">
    <property type="entry name" value="IMPHPHTASES"/>
</dbReference>
<feature type="binding site" evidence="5">
    <location>
        <position position="82"/>
    </location>
    <ligand>
        <name>Mg(2+)</name>
        <dbReference type="ChEBI" id="CHEBI:18420"/>
        <label>1</label>
        <note>catalytic</note>
    </ligand>
</feature>
<dbReference type="GO" id="GO:0008934">
    <property type="term" value="F:inositol monophosphate 1-phosphatase activity"/>
    <property type="evidence" value="ECO:0007669"/>
    <property type="project" value="TreeGrafter"/>
</dbReference>
<protein>
    <submittedName>
        <fullName evidence="6">Inositol-1-monophosphatase</fullName>
        <ecNumber evidence="6">3.1.3.25</ecNumber>
    </submittedName>
</protein>
<dbReference type="GO" id="GO:0007165">
    <property type="term" value="P:signal transduction"/>
    <property type="evidence" value="ECO:0007669"/>
    <property type="project" value="TreeGrafter"/>
</dbReference>
<dbReference type="CDD" id="cd01637">
    <property type="entry name" value="IMPase_like"/>
    <property type="match status" value="1"/>
</dbReference>
<dbReference type="InterPro" id="IPR020583">
    <property type="entry name" value="Inositol_monoP_metal-BS"/>
</dbReference>
<evidence type="ECO:0000256" key="2">
    <source>
        <dbReference type="ARBA" id="ARBA00022723"/>
    </source>
</evidence>
<dbReference type="GO" id="GO:0046872">
    <property type="term" value="F:metal ion binding"/>
    <property type="evidence" value="ECO:0007669"/>
    <property type="project" value="UniProtKB-KW"/>
</dbReference>
<dbReference type="AlphaFoldDB" id="A0A1X6ZIY8"/>
<evidence type="ECO:0000256" key="3">
    <source>
        <dbReference type="ARBA" id="ARBA00022801"/>
    </source>
</evidence>
<dbReference type="SUPFAM" id="SSF56655">
    <property type="entry name" value="Carbohydrate phosphatase"/>
    <property type="match status" value="1"/>
</dbReference>
<dbReference type="Proteomes" id="UP000193570">
    <property type="component" value="Unassembled WGS sequence"/>
</dbReference>
<dbReference type="Pfam" id="PF00459">
    <property type="entry name" value="Inositol_P"/>
    <property type="match status" value="1"/>
</dbReference>
<evidence type="ECO:0000256" key="1">
    <source>
        <dbReference type="ARBA" id="ARBA00009759"/>
    </source>
</evidence>